<evidence type="ECO:0000313" key="14">
    <source>
        <dbReference type="Proteomes" id="UP000503482"/>
    </source>
</evidence>
<dbReference type="RefSeq" id="WP_128360284.1">
    <property type="nucleotide sequence ID" value="NZ_CP053840.1"/>
</dbReference>
<dbReference type="EMBL" id="CP053840">
    <property type="protein sequence ID" value="QKF66495.1"/>
    <property type="molecule type" value="Genomic_DNA"/>
</dbReference>
<dbReference type="GO" id="GO:0016829">
    <property type="term" value="F:lyase activity"/>
    <property type="evidence" value="ECO:0007669"/>
    <property type="project" value="UniProtKB-KW"/>
</dbReference>
<dbReference type="Gene3D" id="3.40.50.880">
    <property type="match status" value="1"/>
</dbReference>
<dbReference type="PANTHER" id="PTHR42701:SF1">
    <property type="entry name" value="IMIDAZOLE GLYCEROL PHOSPHATE SYNTHASE SUBUNIT HISH"/>
    <property type="match status" value="1"/>
</dbReference>
<dbReference type="GO" id="GO:0005737">
    <property type="term" value="C:cytoplasm"/>
    <property type="evidence" value="ECO:0007669"/>
    <property type="project" value="UniProtKB-SubCell"/>
</dbReference>
<dbReference type="SUPFAM" id="SSF52317">
    <property type="entry name" value="Class I glutamine amidotransferase-like"/>
    <property type="match status" value="1"/>
</dbReference>
<keyword evidence="4 10" id="KW-0378">Hydrolase</keyword>
<evidence type="ECO:0000313" key="13">
    <source>
        <dbReference type="EMBL" id="QKF66495.1"/>
    </source>
</evidence>
<comment type="catalytic activity">
    <reaction evidence="9 10">
        <text>L-glutamine + H2O = L-glutamate + NH4(+)</text>
        <dbReference type="Rhea" id="RHEA:15889"/>
        <dbReference type="ChEBI" id="CHEBI:15377"/>
        <dbReference type="ChEBI" id="CHEBI:28938"/>
        <dbReference type="ChEBI" id="CHEBI:29985"/>
        <dbReference type="ChEBI" id="CHEBI:58359"/>
        <dbReference type="EC" id="3.5.1.2"/>
    </reaction>
</comment>
<keyword evidence="6 10" id="KW-0368">Histidine biosynthesis</keyword>
<dbReference type="PANTHER" id="PTHR42701">
    <property type="entry name" value="IMIDAZOLE GLYCEROL PHOSPHATE SYNTHASE SUBUNIT HISH"/>
    <property type="match status" value="1"/>
</dbReference>
<protein>
    <recommendedName>
        <fullName evidence="10">Imidazole glycerol phosphate synthase subunit HisH</fullName>
        <ecNumber evidence="10">4.3.2.10</ecNumber>
    </recommendedName>
    <alternativeName>
        <fullName evidence="10">IGP synthase glutaminase subunit</fullName>
        <ecNumber evidence="10">3.5.1.2</ecNumber>
    </alternativeName>
    <alternativeName>
        <fullName evidence="10">IGP synthase subunit HisH</fullName>
    </alternativeName>
    <alternativeName>
        <fullName evidence="10">ImGP synthase subunit HisH</fullName>
        <shortName evidence="10">IGPS subunit HisH</shortName>
    </alternativeName>
</protein>
<evidence type="ECO:0000256" key="9">
    <source>
        <dbReference type="ARBA" id="ARBA00049534"/>
    </source>
</evidence>
<comment type="catalytic activity">
    <reaction evidence="8 10">
        <text>5-[(5-phospho-1-deoxy-D-ribulos-1-ylimino)methylamino]-1-(5-phospho-beta-D-ribosyl)imidazole-4-carboxamide + L-glutamine = D-erythro-1-(imidazol-4-yl)glycerol 3-phosphate + 5-amino-1-(5-phospho-beta-D-ribosyl)imidazole-4-carboxamide + L-glutamate + H(+)</text>
        <dbReference type="Rhea" id="RHEA:24793"/>
        <dbReference type="ChEBI" id="CHEBI:15378"/>
        <dbReference type="ChEBI" id="CHEBI:29985"/>
        <dbReference type="ChEBI" id="CHEBI:58278"/>
        <dbReference type="ChEBI" id="CHEBI:58359"/>
        <dbReference type="ChEBI" id="CHEBI:58475"/>
        <dbReference type="ChEBI" id="CHEBI:58525"/>
        <dbReference type="EC" id="4.3.2.10"/>
    </reaction>
</comment>
<evidence type="ECO:0000256" key="8">
    <source>
        <dbReference type="ARBA" id="ARBA00047838"/>
    </source>
</evidence>
<dbReference type="AlphaFoldDB" id="A0AAE7B9Q1"/>
<sequence>MIGIIDYGVGNIKAFANIYKNFDLPFKIIKNIAEFENITKLILPGVGSFDHAMTSLQNSGMREKLDELVLEKKIPMIGICVGMQMLAKSSEEGTLNGLGWIDGVVKKFDKSKIKNGPLPHMGWNNLNIEKKNKIFENLEENPRYYFLHSYYFECNNKDNVIATATYGEKFDCMINHENIYGIQCHPEKSHYNGIQLLKNFGEL</sequence>
<dbReference type="KEGG" id="avp:AVENP_0936"/>
<gene>
    <name evidence="13" type="primary">wbuY</name>
    <name evidence="10" type="synonym">hisH</name>
    <name evidence="13" type="ORF">AVENP_0936</name>
</gene>
<dbReference type="PIRSF" id="PIRSF000495">
    <property type="entry name" value="Amidotransf_hisH"/>
    <property type="match status" value="1"/>
</dbReference>
<dbReference type="GO" id="GO:0000107">
    <property type="term" value="F:imidazoleglycerol-phosphate synthase activity"/>
    <property type="evidence" value="ECO:0007669"/>
    <property type="project" value="UniProtKB-UniRule"/>
</dbReference>
<keyword evidence="5 10" id="KW-0315">Glutamine amidotransferase</keyword>
<dbReference type="GO" id="GO:0004359">
    <property type="term" value="F:glutaminase activity"/>
    <property type="evidence" value="ECO:0007669"/>
    <property type="project" value="UniProtKB-EC"/>
</dbReference>
<keyword evidence="14" id="KW-1185">Reference proteome</keyword>
<evidence type="ECO:0000256" key="6">
    <source>
        <dbReference type="ARBA" id="ARBA00023102"/>
    </source>
</evidence>
<evidence type="ECO:0000256" key="11">
    <source>
        <dbReference type="PIRSR" id="PIRSR000495-1"/>
    </source>
</evidence>
<dbReference type="Proteomes" id="UP000503482">
    <property type="component" value="Chromosome"/>
</dbReference>
<keyword evidence="3 10" id="KW-0028">Amino-acid biosynthesis</keyword>
<proteinExistence type="inferred from homology"/>
<comment type="subunit">
    <text evidence="2 10">Heterodimer of HisH and HisF.</text>
</comment>
<comment type="function">
    <text evidence="10">IGPS catalyzes the conversion of PRFAR and glutamine to IGP, AICAR and glutamate. The HisH subunit catalyzes the hydrolysis of glutamine to glutamate and ammonia as part of the synthesis of IGP and AICAR. The resulting ammonia molecule is channeled to the active site of HisF.</text>
</comment>
<keyword evidence="10" id="KW-0963">Cytoplasm</keyword>
<keyword evidence="7 10" id="KW-0456">Lyase</keyword>
<name>A0AAE7B9Q1_9BACT</name>
<evidence type="ECO:0000256" key="1">
    <source>
        <dbReference type="ARBA" id="ARBA00005091"/>
    </source>
</evidence>
<evidence type="ECO:0000256" key="7">
    <source>
        <dbReference type="ARBA" id="ARBA00023239"/>
    </source>
</evidence>
<evidence type="ECO:0000256" key="4">
    <source>
        <dbReference type="ARBA" id="ARBA00022801"/>
    </source>
</evidence>
<feature type="active site" evidence="10 11">
    <location>
        <position position="187"/>
    </location>
</feature>
<evidence type="ECO:0000256" key="2">
    <source>
        <dbReference type="ARBA" id="ARBA00011152"/>
    </source>
</evidence>
<feature type="active site" evidence="10 11">
    <location>
        <position position="185"/>
    </location>
</feature>
<dbReference type="Pfam" id="PF00117">
    <property type="entry name" value="GATase"/>
    <property type="match status" value="1"/>
</dbReference>
<dbReference type="GO" id="GO:0000105">
    <property type="term" value="P:L-histidine biosynthetic process"/>
    <property type="evidence" value="ECO:0007669"/>
    <property type="project" value="UniProtKB-UniRule"/>
</dbReference>
<comment type="pathway">
    <text evidence="1 10">Amino-acid biosynthesis; L-histidine biosynthesis; L-histidine from 5-phospho-alpha-D-ribose 1-diphosphate: step 5/9.</text>
</comment>
<dbReference type="PROSITE" id="PS51273">
    <property type="entry name" value="GATASE_TYPE_1"/>
    <property type="match status" value="1"/>
</dbReference>
<dbReference type="InterPro" id="IPR017926">
    <property type="entry name" value="GATASE"/>
</dbReference>
<dbReference type="HAMAP" id="MF_00278">
    <property type="entry name" value="HisH"/>
    <property type="match status" value="1"/>
</dbReference>
<dbReference type="NCBIfam" id="TIGR01855">
    <property type="entry name" value="IMP_synth_hisH"/>
    <property type="match status" value="1"/>
</dbReference>
<evidence type="ECO:0000256" key="10">
    <source>
        <dbReference type="HAMAP-Rule" id="MF_00278"/>
    </source>
</evidence>
<dbReference type="EC" id="3.5.1.2" evidence="10"/>
<comment type="subcellular location">
    <subcellularLocation>
        <location evidence="10">Cytoplasm</location>
    </subcellularLocation>
</comment>
<evidence type="ECO:0000256" key="5">
    <source>
        <dbReference type="ARBA" id="ARBA00022962"/>
    </source>
</evidence>
<organism evidence="13 14">
    <name type="scientific">Arcobacter venerupis</name>
    <dbReference type="NCBI Taxonomy" id="1054033"/>
    <lineage>
        <taxon>Bacteria</taxon>
        <taxon>Pseudomonadati</taxon>
        <taxon>Campylobacterota</taxon>
        <taxon>Epsilonproteobacteria</taxon>
        <taxon>Campylobacterales</taxon>
        <taxon>Arcobacteraceae</taxon>
        <taxon>Arcobacter</taxon>
    </lineage>
</organism>
<accession>A0AAE7B9Q1</accession>
<dbReference type="InterPro" id="IPR029062">
    <property type="entry name" value="Class_I_gatase-like"/>
</dbReference>
<evidence type="ECO:0000256" key="3">
    <source>
        <dbReference type="ARBA" id="ARBA00022605"/>
    </source>
</evidence>
<dbReference type="EC" id="4.3.2.10" evidence="10"/>
<evidence type="ECO:0000259" key="12">
    <source>
        <dbReference type="Pfam" id="PF00117"/>
    </source>
</evidence>
<dbReference type="InterPro" id="IPR010139">
    <property type="entry name" value="Imidazole-glycPsynth_HisH"/>
</dbReference>
<reference evidence="13 14" key="1">
    <citation type="submission" date="2020-05" db="EMBL/GenBank/DDBJ databases">
        <title>Complete genome sequencing of Campylobacter and Arcobacter type strains.</title>
        <authorList>
            <person name="Miller W.G."/>
            <person name="Yee E."/>
        </authorList>
    </citation>
    <scope>NUCLEOTIDE SEQUENCE [LARGE SCALE GENOMIC DNA]</scope>
    <source>
        <strain evidence="13 14">LMG 26156</strain>
    </source>
</reference>
<feature type="active site" description="Nucleophile" evidence="10 11">
    <location>
        <position position="80"/>
    </location>
</feature>
<feature type="domain" description="Glutamine amidotransferase" evidence="12">
    <location>
        <begin position="4"/>
        <end position="200"/>
    </location>
</feature>
<dbReference type="CDD" id="cd01748">
    <property type="entry name" value="GATase1_IGP_Synthase"/>
    <property type="match status" value="1"/>
</dbReference>